<accession>A0A830H103</accession>
<comment type="caution">
    <text evidence="2">The sequence shown here is derived from an EMBL/GenBank/DDBJ whole genome shotgun (WGS) entry which is preliminary data.</text>
</comment>
<dbReference type="AlphaFoldDB" id="A0A830H103"/>
<keyword evidence="1" id="KW-0472">Membrane</keyword>
<keyword evidence="1" id="KW-1133">Transmembrane helix</keyword>
<sequence>MFKGRDVNVHIERTARIIMYGFLLNIITIIALVVSISSITINAKSPSAGLVRGLPLIDYFSAASTIILVLMALAASMVSYMARLSTLRREFKDARRLIRIYIIVNAIAMVFLATYFARISPFLQFWTNGLTTGSAAVPVLVVSLLVLLLLGIVVIYMGLISLGRVEDMFRPHRRPGGSPRPPPQ</sequence>
<gene>
    <name evidence="2" type="ORF">GCM10007981_19230</name>
</gene>
<proteinExistence type="predicted"/>
<reference evidence="2" key="1">
    <citation type="journal article" date="2014" name="Int. J. Syst. Evol. Microbiol.">
        <title>Complete genome sequence of Corynebacterium casei LMG S-19264T (=DSM 44701T), isolated from a smear-ripened cheese.</title>
        <authorList>
            <consortium name="US DOE Joint Genome Institute (JGI-PGF)"/>
            <person name="Walter F."/>
            <person name="Albersmeier A."/>
            <person name="Kalinowski J."/>
            <person name="Ruckert C."/>
        </authorList>
    </citation>
    <scope>NUCLEOTIDE SEQUENCE</scope>
    <source>
        <strain evidence="2">JCM 10088</strain>
    </source>
</reference>
<feature type="transmembrane region" description="Helical" evidence="1">
    <location>
        <begin position="59"/>
        <end position="80"/>
    </location>
</feature>
<dbReference type="EMBL" id="BMNL01000004">
    <property type="protein sequence ID" value="GGP22583.1"/>
    <property type="molecule type" value="Genomic_DNA"/>
</dbReference>
<name>A0A830H103_9CREN</name>
<evidence type="ECO:0000313" key="3">
    <source>
        <dbReference type="Proteomes" id="UP000610960"/>
    </source>
</evidence>
<organism evidence="2 3">
    <name type="scientific">Thermocladium modestius</name>
    <dbReference type="NCBI Taxonomy" id="62609"/>
    <lineage>
        <taxon>Archaea</taxon>
        <taxon>Thermoproteota</taxon>
        <taxon>Thermoprotei</taxon>
        <taxon>Thermoproteales</taxon>
        <taxon>Thermoproteaceae</taxon>
        <taxon>Thermocladium</taxon>
    </lineage>
</organism>
<feature type="transmembrane region" description="Helical" evidence="1">
    <location>
        <begin position="20"/>
        <end position="39"/>
    </location>
</feature>
<feature type="transmembrane region" description="Helical" evidence="1">
    <location>
        <begin position="100"/>
        <end position="117"/>
    </location>
</feature>
<evidence type="ECO:0000313" key="2">
    <source>
        <dbReference type="EMBL" id="GGP22583.1"/>
    </source>
</evidence>
<keyword evidence="3" id="KW-1185">Reference proteome</keyword>
<dbReference type="Proteomes" id="UP000610960">
    <property type="component" value="Unassembled WGS sequence"/>
</dbReference>
<evidence type="ECO:0000256" key="1">
    <source>
        <dbReference type="SAM" id="Phobius"/>
    </source>
</evidence>
<feature type="transmembrane region" description="Helical" evidence="1">
    <location>
        <begin position="137"/>
        <end position="163"/>
    </location>
</feature>
<keyword evidence="1" id="KW-0812">Transmembrane</keyword>
<protein>
    <submittedName>
        <fullName evidence="2">Uncharacterized protein</fullName>
    </submittedName>
</protein>
<reference evidence="2" key="2">
    <citation type="submission" date="2020-09" db="EMBL/GenBank/DDBJ databases">
        <authorList>
            <person name="Sun Q."/>
            <person name="Ohkuma M."/>
        </authorList>
    </citation>
    <scope>NUCLEOTIDE SEQUENCE</scope>
    <source>
        <strain evidence="2">JCM 10088</strain>
    </source>
</reference>